<evidence type="ECO:0000256" key="2">
    <source>
        <dbReference type="SAM" id="Phobius"/>
    </source>
</evidence>
<comment type="caution">
    <text evidence="4">The sequence shown here is derived from an EMBL/GenBank/DDBJ whole genome shotgun (WGS) entry which is preliminary data.</text>
</comment>
<sequence length="907" mass="98478">MRHRVSPSVAPVSCGNSRSMKLIQLLTGSSVLLSAGYATVLCALVALAVFNASVSPANGISVRSDTGRVLSEAASNVDWQFDSIKSSASDELKASGTDRSSLRSSIRLHDSPSGSARSLAQIGGDDFDLDLSWDSDDDASTSADNSDVGDVDSLEETSDKATQKEDDLFGDDEETDEDSNNFTASLKSDDRNINKTNSKSSQTVKDFFGTVPVQFDNVFKKPSPLADRFDDKASEDRIREIDQRRADRLTADTEGIRSRIGAEPLQNMYTRAVETSPSTNFLGIGYDSIKGNPIGDPEMMVDPGLRSPIIVFSFKQDENGVTNDLNYLQPLGAYTRPFSACRQSETVNELDTLADYQSQLSVDASLQGGDLLGVNSFSGSAGYNQFARDISSKETKAFMIKTYCIRYEAGIAQTESFKWNYTLAFQNAVEALPTTFDGTQADNACTVEQWRQDHSTDLCQNTNIPRWIRFIEQFGTHYTVRLFAGGKMTYKVTMKAADVKKLKKRGVDVKAQVKIALGAVGFGGSTATSSNKEDMSGTRSLNLEKEAIVIGGKPPADLSDAKAIASWADTVEALPMPVKIELSSLQNLLPNDKKEAFEQAVDYYGKAYGMSLMDIQSLEGRARAIQDVLRDTTQIAWGGAPPGFAMCPKGQVVLFGFAIKFNFKVPVKDRLAGYHLVACTAGREKCDGTGTWKEDNDDERIYVVCGPEVVNEFYQVVDESTPGEEGAEATCPEDTEIAFGFGLGLRTGFYSAENLAIEPCTAGQTSCTKNLNSHTAKTYVWMVCAEKTFPGIAQLHNVVAIGSTGKAYNGSPYGNVTLTCDANESVILGYALEAHTHLTLNRHAFRVCDKDVSPCELRGSGINKTVFGNDRHGLFGWLLCSAPYTKPAEDMAGEGETVDEKTEENEA</sequence>
<dbReference type="PROSITE" id="PS51412">
    <property type="entry name" value="MACPF_2"/>
    <property type="match status" value="1"/>
</dbReference>
<proteinExistence type="predicted"/>
<feature type="region of interest" description="Disordered" evidence="1">
    <location>
        <begin position="90"/>
        <end position="119"/>
    </location>
</feature>
<evidence type="ECO:0000256" key="1">
    <source>
        <dbReference type="SAM" id="MobiDB-lite"/>
    </source>
</evidence>
<dbReference type="Pfam" id="PF01823">
    <property type="entry name" value="MACPF"/>
    <property type="match status" value="1"/>
</dbReference>
<dbReference type="SMART" id="SM00457">
    <property type="entry name" value="MACPF"/>
    <property type="match status" value="1"/>
</dbReference>
<keyword evidence="2" id="KW-0472">Membrane</keyword>
<dbReference type="Proteomes" id="UP000224006">
    <property type="component" value="Unassembled WGS sequence"/>
</dbReference>
<evidence type="ECO:0000313" key="4">
    <source>
        <dbReference type="EMBL" id="PFH31084.1"/>
    </source>
</evidence>
<dbReference type="STRING" id="94643.A0A2A9M1G3"/>
<keyword evidence="5" id="KW-1185">Reference proteome</keyword>
<feature type="region of interest" description="Disordered" evidence="1">
    <location>
        <begin position="138"/>
        <end position="200"/>
    </location>
</feature>
<keyword evidence="2" id="KW-0812">Transmembrane</keyword>
<feature type="compositionally biased region" description="Acidic residues" evidence="1">
    <location>
        <begin position="168"/>
        <end position="179"/>
    </location>
</feature>
<accession>A0A2A9M1G3</accession>
<protein>
    <submittedName>
        <fullName evidence="4">MAC/Perforin domain-containing protein</fullName>
    </submittedName>
</protein>
<evidence type="ECO:0000259" key="3">
    <source>
        <dbReference type="PROSITE" id="PS51412"/>
    </source>
</evidence>
<organism evidence="4 5">
    <name type="scientific">Besnoitia besnoiti</name>
    <name type="common">Apicomplexan protozoan</name>
    <dbReference type="NCBI Taxonomy" id="94643"/>
    <lineage>
        <taxon>Eukaryota</taxon>
        <taxon>Sar</taxon>
        <taxon>Alveolata</taxon>
        <taxon>Apicomplexa</taxon>
        <taxon>Conoidasida</taxon>
        <taxon>Coccidia</taxon>
        <taxon>Eucoccidiorida</taxon>
        <taxon>Eimeriorina</taxon>
        <taxon>Sarcocystidae</taxon>
        <taxon>Besnoitia</taxon>
    </lineage>
</organism>
<dbReference type="RefSeq" id="XP_029215093.1">
    <property type="nucleotide sequence ID" value="XM_029361873.1"/>
</dbReference>
<feature type="compositionally biased region" description="Acidic residues" evidence="1">
    <location>
        <begin position="147"/>
        <end position="156"/>
    </location>
</feature>
<gene>
    <name evidence="4" type="ORF">BESB_032810</name>
</gene>
<dbReference type="AlphaFoldDB" id="A0A2A9M1G3"/>
<dbReference type="VEuPathDB" id="ToxoDB:BESB_032810"/>
<feature type="domain" description="MACPF" evidence="3">
    <location>
        <begin position="265"/>
        <end position="619"/>
    </location>
</feature>
<feature type="compositionally biased region" description="Basic and acidic residues" evidence="1">
    <location>
        <begin position="157"/>
        <end position="167"/>
    </location>
</feature>
<dbReference type="InterPro" id="IPR020864">
    <property type="entry name" value="MACPF"/>
</dbReference>
<reference evidence="4 5" key="1">
    <citation type="submission" date="2017-09" db="EMBL/GenBank/DDBJ databases">
        <title>Genome sequencing of Besnoitia besnoiti strain Bb-Ger1.</title>
        <authorList>
            <person name="Schares G."/>
            <person name="Venepally P."/>
            <person name="Lorenzi H.A."/>
        </authorList>
    </citation>
    <scope>NUCLEOTIDE SEQUENCE [LARGE SCALE GENOMIC DNA]</scope>
    <source>
        <strain evidence="4 5">Bb-Ger1</strain>
    </source>
</reference>
<keyword evidence="2" id="KW-1133">Transmembrane helix</keyword>
<dbReference type="EMBL" id="NWUJ01000017">
    <property type="protein sequence ID" value="PFH31084.1"/>
    <property type="molecule type" value="Genomic_DNA"/>
</dbReference>
<feature type="transmembrane region" description="Helical" evidence="2">
    <location>
        <begin position="25"/>
        <end position="50"/>
    </location>
</feature>
<name>A0A2A9M1G3_BESBE</name>
<evidence type="ECO:0000313" key="5">
    <source>
        <dbReference type="Proteomes" id="UP000224006"/>
    </source>
</evidence>
<dbReference type="GeneID" id="40308263"/>
<dbReference type="KEGG" id="bbes:BESB_032810"/>
<dbReference type="OrthoDB" id="329839at2759"/>